<evidence type="ECO:0000313" key="3">
    <source>
        <dbReference type="Proteomes" id="UP001189429"/>
    </source>
</evidence>
<protein>
    <submittedName>
        <fullName evidence="2">Uncharacterized protein</fullName>
    </submittedName>
</protein>
<reference evidence="2" key="1">
    <citation type="submission" date="2023-10" db="EMBL/GenBank/DDBJ databases">
        <authorList>
            <person name="Chen Y."/>
            <person name="Shah S."/>
            <person name="Dougan E. K."/>
            <person name="Thang M."/>
            <person name="Chan C."/>
        </authorList>
    </citation>
    <scope>NUCLEOTIDE SEQUENCE [LARGE SCALE GENOMIC DNA]</scope>
</reference>
<dbReference type="Proteomes" id="UP001189429">
    <property type="component" value="Unassembled WGS sequence"/>
</dbReference>
<feature type="non-terminal residue" evidence="2">
    <location>
        <position position="1"/>
    </location>
</feature>
<evidence type="ECO:0000313" key="2">
    <source>
        <dbReference type="EMBL" id="CAK0850350.1"/>
    </source>
</evidence>
<organism evidence="2 3">
    <name type="scientific">Prorocentrum cordatum</name>
    <dbReference type="NCBI Taxonomy" id="2364126"/>
    <lineage>
        <taxon>Eukaryota</taxon>
        <taxon>Sar</taxon>
        <taxon>Alveolata</taxon>
        <taxon>Dinophyceae</taxon>
        <taxon>Prorocentrales</taxon>
        <taxon>Prorocentraceae</taxon>
        <taxon>Prorocentrum</taxon>
    </lineage>
</organism>
<accession>A0ABN9TVR4</accession>
<dbReference type="EMBL" id="CAUYUJ010015139">
    <property type="protein sequence ID" value="CAK0850350.1"/>
    <property type="molecule type" value="Genomic_DNA"/>
</dbReference>
<proteinExistence type="predicted"/>
<comment type="caution">
    <text evidence="2">The sequence shown here is derived from an EMBL/GenBank/DDBJ whole genome shotgun (WGS) entry which is preliminary data.</text>
</comment>
<feature type="region of interest" description="Disordered" evidence="1">
    <location>
        <begin position="51"/>
        <end position="72"/>
    </location>
</feature>
<name>A0ABN9TVR4_9DINO</name>
<evidence type="ECO:0000256" key="1">
    <source>
        <dbReference type="SAM" id="MobiDB-lite"/>
    </source>
</evidence>
<sequence length="201" mass="21724">DSRVFPCLSASVNCRIEDMCTLHMSGEFCVEPPPGFLPAVSELSGVASDSGGTTLPVGPMASVQGNTESQRDGTRESISLLHLCALQGTPGVEVAEKLASKHGVPYIPLLDGMAEEFHVSMLLKPVWRDDEFSLPYPLALRSGASSAKHIDKLKAVHQKHMKEAKQKWKKRLGWVEEEEGKDESDIMKNVIAEAAALIAGS</sequence>
<gene>
    <name evidence="2" type="ORF">PCOR1329_LOCUS42772</name>
</gene>
<keyword evidence="3" id="KW-1185">Reference proteome</keyword>